<dbReference type="GO" id="GO:0004674">
    <property type="term" value="F:protein serine/threonine kinase activity"/>
    <property type="evidence" value="ECO:0007669"/>
    <property type="project" value="TreeGrafter"/>
</dbReference>
<protein>
    <recommendedName>
        <fullName evidence="2">Protein kinase domain-containing protein</fullName>
    </recommendedName>
</protein>
<keyword evidence="4" id="KW-1185">Reference proteome</keyword>
<keyword evidence="1" id="KW-1133">Transmembrane helix</keyword>
<sequence>MHNFFNISSDGLSISINVLKSTFNEYDEQYIVTMDNNFVKGAKWNEPLKGIQEGVWVFKTDMPKNQKPNQDKTLMGLVRLTQEASKNFSAFKNNQSAYIAYIDRLLDDIAKKVPINRSRLNSINKPPKLFQDQIIIPISIDAATHENERNASELASDLAYMIMFKNITSISSGVTNDLDQDYNLRILVITIGKGIKVPDIGEQFKEWIKDYRNLVFTFIILIITDFEYLKILKDIIPKYKCIKISEISEQLEKTNNFEYIFQVAIICGAFLDITLRNIPQVIIQIIYYNSNFVLVYNWIPLLLLTTSILKIFMIICCYVCKRIILCLIKRKCNFYGKCINCKRPNISPTWCKICGPLKETKGWTSGNQKLDKYIKGLQIKVMEYEKMIEWIPFERLTNFQMIRKEELGMLYMATWLDGIRIIKGDLVEYTQSRIESYGVNLIILHDFQTLESFIKTLENYMQLEGNIVYGITQNTEANQYIIVIPDEFKSKRNESNGTCENCGHYNTSPAWCQSCDHWLETKEWTSGNEAINNFIKEYQFKATEYENVIEWIQFDRLINLQEIKGESNIVFIATWVKGVRTIKGESGNFTQSRTISSVDLMKLEYSQTNISDILEKFKNHIQSKKYRIHGITQDTETGQYMLVTDFYNNKRMPVNGICEHCKRYNTSPVWCQLCDPPKVDQVTSGDKKIDDCIKEFQLKATTFETVIEWIPFNRLKNTKIIGKGGFGTVYSSIWLDGKRMVEGGDNLGYVRCRKKSSEVALKTLAGSQTSSSEFLNEFKHHMQCRLEGSALEVYGLTQNTEDDQYMMVYQYANRGNLHDFLTENFRALEWQEKLKYLAEISYDLSRIHKAGLIHGDFHSSNILLNQVINGSINSYISDLGLSRKQDEHDSKCVYGVMPYIAPEVLKGLKHTQEADIYSLGVIMAEISTGIRPHEGHEFNTELALAILNGLRPEFAKGTPNCYIELAKRCMDSDPLKRPNAKAIYSKINQWKKILEAENLTDKKELDIKKKFIDANSIIKKKSIISLSTSQDKYVSTFFELPADTSVLLLSIHNFTLSR</sequence>
<organism evidence="3 4">
    <name type="scientific">Gigaspora rosea</name>
    <dbReference type="NCBI Taxonomy" id="44941"/>
    <lineage>
        <taxon>Eukaryota</taxon>
        <taxon>Fungi</taxon>
        <taxon>Fungi incertae sedis</taxon>
        <taxon>Mucoromycota</taxon>
        <taxon>Glomeromycotina</taxon>
        <taxon>Glomeromycetes</taxon>
        <taxon>Diversisporales</taxon>
        <taxon>Gigasporaceae</taxon>
        <taxon>Gigaspora</taxon>
    </lineage>
</organism>
<dbReference type="Pfam" id="PF07714">
    <property type="entry name" value="PK_Tyr_Ser-Thr"/>
    <property type="match status" value="1"/>
</dbReference>
<dbReference type="Gene3D" id="1.10.510.10">
    <property type="entry name" value="Transferase(Phosphotransferase) domain 1"/>
    <property type="match status" value="1"/>
</dbReference>
<dbReference type="InterPro" id="IPR011009">
    <property type="entry name" value="Kinase-like_dom_sf"/>
</dbReference>
<evidence type="ECO:0000313" key="4">
    <source>
        <dbReference type="Proteomes" id="UP000266673"/>
    </source>
</evidence>
<accession>A0A397VLP7</accession>
<keyword evidence="1" id="KW-0812">Transmembrane</keyword>
<feature type="domain" description="Protein kinase" evidence="2">
    <location>
        <begin position="715"/>
        <end position="991"/>
    </location>
</feature>
<dbReference type="SUPFAM" id="SSF56112">
    <property type="entry name" value="Protein kinase-like (PK-like)"/>
    <property type="match status" value="1"/>
</dbReference>
<evidence type="ECO:0000313" key="3">
    <source>
        <dbReference type="EMBL" id="RIB22741.1"/>
    </source>
</evidence>
<dbReference type="InterPro" id="IPR001245">
    <property type="entry name" value="Ser-Thr/Tyr_kinase_cat_dom"/>
</dbReference>
<proteinExistence type="predicted"/>
<feature type="transmembrane region" description="Helical" evidence="1">
    <location>
        <begin position="298"/>
        <end position="320"/>
    </location>
</feature>
<dbReference type="PANTHER" id="PTHR44329">
    <property type="entry name" value="SERINE/THREONINE-PROTEIN KINASE TNNI3K-RELATED"/>
    <property type="match status" value="1"/>
</dbReference>
<dbReference type="AlphaFoldDB" id="A0A397VLP7"/>
<dbReference type="InterPro" id="IPR000719">
    <property type="entry name" value="Prot_kinase_dom"/>
</dbReference>
<keyword evidence="1" id="KW-0472">Membrane</keyword>
<dbReference type="GO" id="GO:0005524">
    <property type="term" value="F:ATP binding"/>
    <property type="evidence" value="ECO:0007669"/>
    <property type="project" value="InterPro"/>
</dbReference>
<feature type="transmembrane region" description="Helical" evidence="1">
    <location>
        <begin position="211"/>
        <end position="229"/>
    </location>
</feature>
<name>A0A397VLP7_9GLOM</name>
<dbReference type="Proteomes" id="UP000266673">
    <property type="component" value="Unassembled WGS sequence"/>
</dbReference>
<evidence type="ECO:0000259" key="2">
    <source>
        <dbReference type="PROSITE" id="PS50011"/>
    </source>
</evidence>
<evidence type="ECO:0000256" key="1">
    <source>
        <dbReference type="SAM" id="Phobius"/>
    </source>
</evidence>
<dbReference type="InterPro" id="IPR051681">
    <property type="entry name" value="Ser/Thr_Kinases-Pseudokinases"/>
</dbReference>
<dbReference type="PROSITE" id="PS50011">
    <property type="entry name" value="PROTEIN_KINASE_DOM"/>
    <property type="match status" value="1"/>
</dbReference>
<comment type="caution">
    <text evidence="3">The sequence shown here is derived from an EMBL/GenBank/DDBJ whole genome shotgun (WGS) entry which is preliminary data.</text>
</comment>
<dbReference type="EMBL" id="QKWP01000295">
    <property type="protein sequence ID" value="RIB22741.1"/>
    <property type="molecule type" value="Genomic_DNA"/>
</dbReference>
<reference evidence="3 4" key="1">
    <citation type="submission" date="2018-06" db="EMBL/GenBank/DDBJ databases">
        <title>Comparative genomics reveals the genomic features of Rhizophagus irregularis, R. cerebriforme, R. diaphanum and Gigaspora rosea, and their symbiotic lifestyle signature.</title>
        <authorList>
            <person name="Morin E."/>
            <person name="San Clemente H."/>
            <person name="Chen E.C.H."/>
            <person name="De La Providencia I."/>
            <person name="Hainaut M."/>
            <person name="Kuo A."/>
            <person name="Kohler A."/>
            <person name="Murat C."/>
            <person name="Tang N."/>
            <person name="Roy S."/>
            <person name="Loubradou J."/>
            <person name="Henrissat B."/>
            <person name="Grigoriev I.V."/>
            <person name="Corradi N."/>
            <person name="Roux C."/>
            <person name="Martin F.M."/>
        </authorList>
    </citation>
    <scope>NUCLEOTIDE SEQUENCE [LARGE SCALE GENOMIC DNA]</scope>
    <source>
        <strain evidence="3 4">DAOM 194757</strain>
    </source>
</reference>
<dbReference type="STRING" id="44941.A0A397VLP7"/>
<gene>
    <name evidence="3" type="ORF">C2G38_2033335</name>
</gene>